<organism evidence="4 5">
    <name type="scientific">Fimbriimonas ginsengisoli Gsoil 348</name>
    <dbReference type="NCBI Taxonomy" id="661478"/>
    <lineage>
        <taxon>Bacteria</taxon>
        <taxon>Bacillati</taxon>
        <taxon>Armatimonadota</taxon>
        <taxon>Fimbriimonadia</taxon>
        <taxon>Fimbriimonadales</taxon>
        <taxon>Fimbriimonadaceae</taxon>
        <taxon>Fimbriimonas</taxon>
    </lineage>
</organism>
<dbReference type="PANTHER" id="PTHR32305:SF15">
    <property type="entry name" value="PROTEIN RHSA-RELATED"/>
    <property type="match status" value="1"/>
</dbReference>
<evidence type="ECO:0000256" key="2">
    <source>
        <dbReference type="SAM" id="MobiDB-lite"/>
    </source>
</evidence>
<dbReference type="Pfam" id="PF05593">
    <property type="entry name" value="RHS_repeat"/>
    <property type="match status" value="2"/>
</dbReference>
<keyword evidence="5" id="KW-1185">Reference proteome</keyword>
<feature type="compositionally biased region" description="Gly residues" evidence="2">
    <location>
        <begin position="162"/>
        <end position="181"/>
    </location>
</feature>
<evidence type="ECO:0000259" key="3">
    <source>
        <dbReference type="Pfam" id="PF25023"/>
    </source>
</evidence>
<feature type="compositionally biased region" description="Low complexity" evidence="2">
    <location>
        <begin position="118"/>
        <end position="147"/>
    </location>
</feature>
<dbReference type="EMBL" id="CP007139">
    <property type="protein sequence ID" value="AIE87362.1"/>
    <property type="molecule type" value="Genomic_DNA"/>
</dbReference>
<reference evidence="4 5" key="1">
    <citation type="journal article" date="2014" name="PLoS ONE">
        <title>The first complete genome sequence of the class fimbriimonadia in the phylum armatimonadetes.</title>
        <authorList>
            <person name="Hu Z.Y."/>
            <person name="Wang Y.Z."/>
            <person name="Im W.T."/>
            <person name="Wang S.Y."/>
            <person name="Zhao G.P."/>
            <person name="Zheng H.J."/>
            <person name="Quan Z.X."/>
        </authorList>
    </citation>
    <scope>NUCLEOTIDE SEQUENCE [LARGE SCALE GENOMIC DNA]</scope>
    <source>
        <strain evidence="4">Gsoil 348</strain>
    </source>
</reference>
<protein>
    <submittedName>
        <fullName evidence="4">YD repeat-containing protein</fullName>
    </submittedName>
</protein>
<dbReference type="Pfam" id="PF25023">
    <property type="entry name" value="TEN_YD-shell"/>
    <property type="match status" value="1"/>
</dbReference>
<dbReference type="InterPro" id="IPR031325">
    <property type="entry name" value="RHS_repeat"/>
</dbReference>
<proteinExistence type="predicted"/>
<gene>
    <name evidence="4" type="ORF">OP10G_3994</name>
</gene>
<dbReference type="KEGG" id="fgi:OP10G_3994"/>
<dbReference type="PANTHER" id="PTHR32305">
    <property type="match status" value="1"/>
</dbReference>
<dbReference type="Gene3D" id="2.180.10.10">
    <property type="entry name" value="RHS repeat-associated core"/>
    <property type="match status" value="2"/>
</dbReference>
<feature type="region of interest" description="Disordered" evidence="2">
    <location>
        <begin position="103"/>
        <end position="181"/>
    </location>
</feature>
<dbReference type="eggNOG" id="COG3209">
    <property type="taxonomic scope" value="Bacteria"/>
</dbReference>
<name>A0A068NVF6_FIMGI</name>
<dbReference type="InterPro" id="IPR056823">
    <property type="entry name" value="TEN-like_YD-shell"/>
</dbReference>
<dbReference type="Proteomes" id="UP000027982">
    <property type="component" value="Chromosome"/>
</dbReference>
<dbReference type="NCBIfam" id="TIGR03696">
    <property type="entry name" value="Rhs_assc_core"/>
    <property type="match status" value="1"/>
</dbReference>
<dbReference type="InterPro" id="IPR050708">
    <property type="entry name" value="T6SS_VgrG/RHS"/>
</dbReference>
<feature type="compositionally biased region" description="Gly residues" evidence="2">
    <location>
        <begin position="108"/>
        <end position="117"/>
    </location>
</feature>
<accession>A0A068NVF6</accession>
<dbReference type="InterPro" id="IPR022385">
    <property type="entry name" value="Rhs_assc_core"/>
</dbReference>
<dbReference type="NCBIfam" id="TIGR01643">
    <property type="entry name" value="YD_repeat_2x"/>
    <property type="match status" value="5"/>
</dbReference>
<evidence type="ECO:0000256" key="1">
    <source>
        <dbReference type="ARBA" id="ARBA00022737"/>
    </source>
</evidence>
<evidence type="ECO:0000313" key="4">
    <source>
        <dbReference type="EMBL" id="AIE87362.1"/>
    </source>
</evidence>
<keyword evidence="1" id="KW-0677">Repeat</keyword>
<sequence>MSVCKMPTRPWFRRVCIGLALCVLYGSAPGSINSVLRYGARVAQGEPGMYTDDIVPFNEPPDASRDEAGRGGVWDASSVTELGKVQTLQENGQLLPEAAPVAATLNPNGGGLGGDGTTSGTTGSTGTTTGSTTGTSSSTTGTSAGTTGTSGGTTGTSTGAAGDPGGGGTRWEHWGPGGGAHDSGMVNTNTGNRLTTIPIVNWPVRGAKLSMEFNLYHNSIGRASALGWPKSWRSSFDITVFEDSMASYTTDPPSTPVLKTAIVTWENGTSYKYTSWSRSPGVYTAPPGVYETLYRSTTGWKITRKDQIVYDFNNRGYLIDIKDRNGNTITVNHDPNTMMITSVVDPTGRTITFNQGNSTSYSSIVDPQYRTWTLTRNYSQNTLTALTYPPVDGVSYARRFTYRWDTNNPNAPILTETDLRGKVWPCDYDAAGRLTLFQDPLANQTNYTYNGSSTSFALPGGETYTHHYEQGVYVGETDPAGYSDQSTVDASRNVTYYRDKRGNNWQFQYGVNGNLTRTITPTDGIKDFGYNSTNDIIYYTDELNQSHTIAYQNGKPSKDTIDTSAEVVWTESIGSYGQTYQHGSGGHNDNFTFDSNGNILTANHDGYVETSSSDVLGNVTSCTNAAGETTSIAYDNWNRPITLTNPDNTTVTVSYDSESNVKSITDEKNHTTNFNYNDAMWRTSQTNAANVTESLGYNADGLLTSITNGRNFTRTFRYTPRGEFYSSLLADNSCEYAAYNASGAYSQRTNPLGDQIKYTYDSMGRLTKVDYPTGVDTTFGYGSYNTPHPPVKSMTDATGSHSWVYNYRGEVTQFVSPQGTINYTYDSLGRRVTMQEAGVGTTTYSYNTQQQLGSFVNAQGKTTTLLYDSAGRISRRTHSNGTYSTFAYDTRGRSSQIEHRKADNTVIRTEAYFYDAASNLSSKIAGGVQTTYGYDSLDRLTSENKTGYSASYTYDGNDNRLTRTVNGVVESYTYDGADKLLSITWPGSSKTFSYDLAGRTTQVSTPSTTTNLSYDYDDRLTYCSTYSTNFTYNGANARVGKSSTSVGTRTYKRNGVSPLSSLLSDGVKFYTPGVGDSSGQYYLGDRQGTYSLAVNGSQAKTFDAGYDAFGNLLSQTGVAPGPLTYAGGPGYQDDSEIGLKLLGNRYYDSGTGRFITRDPVGDGKNWYAYVSNNPLRYIDPSGFGMAGDLDDCAVELAAEASEAAAEEAATAGTETLAQRMGWQCYAWYIRQPVAVQRAVALIFALVEQTGKDAESGPAGGTMAHTSVANTLRATDFGSVTVKVEQSFIGKEPAKYYGQKGSVRCDVVLSYFDNVLAIFDHKFGAARLPESRIRAIKAELPVEYGNPPVFKVPGTSGLMIPR</sequence>
<evidence type="ECO:0000313" key="5">
    <source>
        <dbReference type="Proteomes" id="UP000027982"/>
    </source>
</evidence>
<feature type="domain" description="Teneurin-like YD-shell" evidence="3">
    <location>
        <begin position="843"/>
        <end position="1021"/>
    </location>
</feature>
<dbReference type="InterPro" id="IPR006530">
    <property type="entry name" value="YD"/>
</dbReference>
<dbReference type="HOGENOM" id="CLU_256959_0_0_0"/>